<evidence type="ECO:0000313" key="4">
    <source>
        <dbReference type="Proteomes" id="UP000019753"/>
    </source>
</evidence>
<proteinExistence type="predicted"/>
<gene>
    <name evidence="3" type="ORF">N866_08485</name>
</gene>
<evidence type="ECO:0000259" key="2">
    <source>
        <dbReference type="Pfam" id="PF08751"/>
    </source>
</evidence>
<feature type="domain" description="TrwC relaxase" evidence="2">
    <location>
        <begin position="22"/>
        <end position="128"/>
    </location>
</feature>
<dbReference type="Proteomes" id="UP000019753">
    <property type="component" value="Unassembled WGS sequence"/>
</dbReference>
<dbReference type="InterPro" id="IPR014862">
    <property type="entry name" value="TrwC"/>
</dbReference>
<reference evidence="3 4" key="1">
    <citation type="submission" date="2014-01" db="EMBL/GenBank/DDBJ databases">
        <title>Actinotalea ferrariae CF5-4.</title>
        <authorList>
            <person name="Chen F."/>
            <person name="Li Y."/>
            <person name="Wang G."/>
        </authorList>
    </citation>
    <scope>NUCLEOTIDE SEQUENCE [LARGE SCALE GENOMIC DNA]</scope>
    <source>
        <strain evidence="3 4">CF5-4</strain>
    </source>
</reference>
<dbReference type="SUPFAM" id="SSF55464">
    <property type="entry name" value="Origin of replication-binding domain, RBD-like"/>
    <property type="match status" value="1"/>
</dbReference>
<feature type="region of interest" description="Disordered" evidence="1">
    <location>
        <begin position="135"/>
        <end position="210"/>
    </location>
</feature>
<keyword evidence="4" id="KW-1185">Reference proteome</keyword>
<evidence type="ECO:0000313" key="3">
    <source>
        <dbReference type="EMBL" id="EYR62448.1"/>
    </source>
</evidence>
<feature type="compositionally biased region" description="Low complexity" evidence="1">
    <location>
        <begin position="155"/>
        <end position="175"/>
    </location>
</feature>
<accession>A0A021VMW7</accession>
<dbReference type="RefSeq" id="WP_034227952.1">
    <property type="nucleotide sequence ID" value="NZ_AXCW01000239.1"/>
</dbReference>
<name>A0A021VMW7_9CELL</name>
<dbReference type="EMBL" id="AXCW01000239">
    <property type="protein sequence ID" value="EYR62448.1"/>
    <property type="molecule type" value="Genomic_DNA"/>
</dbReference>
<comment type="caution">
    <text evidence="3">The sequence shown here is derived from an EMBL/GenBank/DDBJ whole genome shotgun (WGS) entry which is preliminary data.</text>
</comment>
<organism evidence="3 4">
    <name type="scientific">Actinotalea ferrariae CF5-4</name>
    <dbReference type="NCBI Taxonomy" id="948458"/>
    <lineage>
        <taxon>Bacteria</taxon>
        <taxon>Bacillati</taxon>
        <taxon>Actinomycetota</taxon>
        <taxon>Actinomycetes</taxon>
        <taxon>Micrococcales</taxon>
        <taxon>Cellulomonadaceae</taxon>
        <taxon>Actinotalea</taxon>
    </lineage>
</organism>
<feature type="compositionally biased region" description="Pro residues" evidence="1">
    <location>
        <begin position="176"/>
        <end position="185"/>
    </location>
</feature>
<protein>
    <recommendedName>
        <fullName evidence="2">TrwC relaxase domain-containing protein</fullName>
    </recommendedName>
</protein>
<dbReference type="AlphaFoldDB" id="A0A021VMW7"/>
<dbReference type="Pfam" id="PF08751">
    <property type="entry name" value="TrwC"/>
    <property type="match status" value="1"/>
</dbReference>
<sequence length="210" mass="22418">MTQLITMHKLTAGDEYAYLTRHVASLGDATRRLHPDDVVSHRAITALFRDGRDPLTDDALGRGYSRSDDGRRRAVVGYDLTVTAPKSASVLWALGDDATRVMVHDAHRAALASSLQFFRQRVIGTCIGDARLPAGPGADVVPGSARVSSRDEPCRAGLPRGPRRATAGAARAVIPPGHPQPPWGRPAPQLSPYRLNSAPPPSLDGPDLSL</sequence>
<evidence type="ECO:0000256" key="1">
    <source>
        <dbReference type="SAM" id="MobiDB-lite"/>
    </source>
</evidence>